<accession>A0A803LK06</accession>
<dbReference type="InterPro" id="IPR025452">
    <property type="entry name" value="DUF4218"/>
</dbReference>
<sequence length="888" mass="101730">MKKFTTYIVDLMKKEKLFASQGGPIIMAQKMKYGYYEQSYGNGGKKYALWAANMALSLNIGVPWIMCQQWDTPDLVVRIFGYADMDKSRDDPEARKALEKKNIKPHLWLQSHPNRAQKYMPPAAYTMSNEEKERFLRVLKKLKVPDGYGSNLQRCVNLKQRKLINLKSHDNHILMQDILPVALRASNSTKFIDLLEELSYFFKKICSPDIDIEELAFLKSHVSNKAQPEGSIAKGYLLWETITFCSRYLESVETIFSRPKRNEDGVPNIYTYLYNSGGRVLGKKDNVRLDDKSLMQAHRYVLLHSDEIKPVLDDFIEQKRQQENQVGRRQSNESIESQWIINEFADWLQNQVNNLDDSTTEGKMRKSLAGGLSNRVKRMKSVVINGYKFDTMDQYRTVSGVAGPLVILEKVKGPKFQEIVNSCLGDGSTRRGQVLEVDGEKAVVQVFEGKSGIDNKYTTVQFTGEEAPVQAYYSAQKSETEVLMVLHSMTYRLKRERAAATAPRAYMSGDASHDSQPTKKQANERTSQVPTTTVKWGPFSPLAATKPSSLNLLNSNEKSRKEDVNIETEEKNCEETKKSSKLVKSLRSKSHPDWPMTVDDFDDKEKVLTIDANGNVVYLSGSIQPIDVWSNNGVRFYVEFNEFHQPIRKGGHILIRFLGNIAKIETYCPLGEEDWHAVDEHFKKKIINEMRDRFVIPSGELYNKAAVKRVNKSWRQYNFNLKKDYYKPKEKTLEEMCSTTPPHGISSQNWIKLLNYWDSEKGKINTCNGFYCDDFTPSSSKSPKIWTENWPGWFKTFGDVDPHRPVEDVTYVVARFFSEGWQCTQLLHGTLAQGPVSEEEIRAVLQKAPVTTLNLVDTIKARLKTQKDLNFDSARNIFPVGVMIFILK</sequence>
<dbReference type="PANTHER" id="PTHR48258">
    <property type="entry name" value="DUF4218 DOMAIN-CONTAINING PROTEIN-RELATED"/>
    <property type="match status" value="1"/>
</dbReference>
<dbReference type="CDD" id="cd18118">
    <property type="entry name" value="ATP-synt_V_A-type_beta_N"/>
    <property type="match status" value="1"/>
</dbReference>
<dbReference type="Pfam" id="PF13960">
    <property type="entry name" value="DUF4218"/>
    <property type="match status" value="1"/>
</dbReference>
<evidence type="ECO:0000259" key="7">
    <source>
        <dbReference type="Pfam" id="PF13960"/>
    </source>
</evidence>
<reference evidence="8" key="1">
    <citation type="journal article" date="2017" name="Nature">
        <title>The genome of Chenopodium quinoa.</title>
        <authorList>
            <person name="Jarvis D.E."/>
            <person name="Ho Y.S."/>
            <person name="Lightfoot D.J."/>
            <person name="Schmoeckel S.M."/>
            <person name="Li B."/>
            <person name="Borm T.J.A."/>
            <person name="Ohyanagi H."/>
            <person name="Mineta K."/>
            <person name="Michell C.T."/>
            <person name="Saber N."/>
            <person name="Kharbatia N.M."/>
            <person name="Rupper R.R."/>
            <person name="Sharp A.R."/>
            <person name="Dally N."/>
            <person name="Boughton B.A."/>
            <person name="Woo Y.H."/>
            <person name="Gao G."/>
            <person name="Schijlen E.G.W.M."/>
            <person name="Guo X."/>
            <person name="Momin A.A."/>
            <person name="Negrao S."/>
            <person name="Al-Babili S."/>
            <person name="Gehring C."/>
            <person name="Roessner U."/>
            <person name="Jung C."/>
            <person name="Murphy K."/>
            <person name="Arold S.T."/>
            <person name="Gojobori T."/>
            <person name="van der Linden C.G."/>
            <person name="van Loo E.N."/>
            <person name="Jellen E.N."/>
            <person name="Maughan P.J."/>
            <person name="Tester M."/>
        </authorList>
    </citation>
    <scope>NUCLEOTIDE SEQUENCE [LARGE SCALE GENOMIC DNA]</scope>
    <source>
        <strain evidence="8">cv. PI 614886</strain>
    </source>
</reference>
<dbReference type="Gene3D" id="3.40.50.12240">
    <property type="match status" value="1"/>
</dbReference>
<dbReference type="Proteomes" id="UP000596660">
    <property type="component" value="Unplaced"/>
</dbReference>
<feature type="domain" description="DUF4218" evidence="7">
    <location>
        <begin position="214"/>
        <end position="262"/>
    </location>
</feature>
<feature type="compositionally biased region" description="Basic and acidic residues" evidence="4">
    <location>
        <begin position="511"/>
        <end position="523"/>
    </location>
</feature>
<keyword evidence="3" id="KW-0813">Transport</keyword>
<evidence type="ECO:0000256" key="4">
    <source>
        <dbReference type="SAM" id="MobiDB-lite"/>
    </source>
</evidence>
<feature type="compositionally biased region" description="Polar residues" evidence="4">
    <location>
        <begin position="524"/>
        <end position="534"/>
    </location>
</feature>
<evidence type="ECO:0000313" key="9">
    <source>
        <dbReference type="Proteomes" id="UP000596660"/>
    </source>
</evidence>
<dbReference type="Gene3D" id="3.20.20.80">
    <property type="entry name" value="Glycosidases"/>
    <property type="match status" value="2"/>
</dbReference>
<feature type="domain" description="Glycoside hydrolase 35 catalytic" evidence="5">
    <location>
        <begin position="717"/>
        <end position="820"/>
    </location>
</feature>
<organism evidence="8 9">
    <name type="scientific">Chenopodium quinoa</name>
    <name type="common">Quinoa</name>
    <dbReference type="NCBI Taxonomy" id="63459"/>
    <lineage>
        <taxon>Eukaryota</taxon>
        <taxon>Viridiplantae</taxon>
        <taxon>Streptophyta</taxon>
        <taxon>Embryophyta</taxon>
        <taxon>Tracheophyta</taxon>
        <taxon>Spermatophyta</taxon>
        <taxon>Magnoliopsida</taxon>
        <taxon>eudicotyledons</taxon>
        <taxon>Gunneridae</taxon>
        <taxon>Pentapetalae</taxon>
        <taxon>Caryophyllales</taxon>
        <taxon>Chenopodiaceae</taxon>
        <taxon>Chenopodioideae</taxon>
        <taxon>Atripliceae</taxon>
        <taxon>Chenopodium</taxon>
    </lineage>
</organism>
<dbReference type="PANTHER" id="PTHR48258:SF12">
    <property type="entry name" value="TRANSPOSON PROTEIN, CACTA, EN_SPM SUB-CLASS"/>
    <property type="match status" value="1"/>
</dbReference>
<dbReference type="SUPFAM" id="SSF51445">
    <property type="entry name" value="(Trans)glycosidases"/>
    <property type="match status" value="2"/>
</dbReference>
<dbReference type="GO" id="GO:1902600">
    <property type="term" value="P:proton transmembrane transport"/>
    <property type="evidence" value="ECO:0007669"/>
    <property type="project" value="UniProtKB-KW"/>
</dbReference>
<dbReference type="AlphaFoldDB" id="A0A803LK06"/>
<dbReference type="Pfam" id="PF01301">
    <property type="entry name" value="Glyco_hydro_35"/>
    <property type="match status" value="2"/>
</dbReference>
<dbReference type="GO" id="GO:0046034">
    <property type="term" value="P:ATP metabolic process"/>
    <property type="evidence" value="ECO:0007669"/>
    <property type="project" value="InterPro"/>
</dbReference>
<comment type="catalytic activity">
    <reaction evidence="1">
        <text>Hydrolysis of terminal non-reducing beta-D-galactose residues in beta-D-galactosides.</text>
        <dbReference type="EC" id="3.2.1.23"/>
    </reaction>
</comment>
<evidence type="ECO:0000256" key="2">
    <source>
        <dbReference type="ARBA" id="ARBA00012756"/>
    </source>
</evidence>
<dbReference type="Pfam" id="PF02874">
    <property type="entry name" value="ATP-synt_ab_N"/>
    <property type="match status" value="1"/>
</dbReference>
<evidence type="ECO:0000256" key="3">
    <source>
        <dbReference type="ARBA" id="ARBA00022781"/>
    </source>
</evidence>
<evidence type="ECO:0000256" key="1">
    <source>
        <dbReference type="ARBA" id="ARBA00001412"/>
    </source>
</evidence>
<dbReference type="EnsemblPlants" id="AUR62014303-RA">
    <property type="protein sequence ID" value="AUR62014303-RA:cds"/>
    <property type="gene ID" value="AUR62014303"/>
</dbReference>
<dbReference type="InterPro" id="IPR004100">
    <property type="entry name" value="ATPase_F1/V1/A1_a/bsu_N"/>
</dbReference>
<keyword evidence="9" id="KW-1185">Reference proteome</keyword>
<evidence type="ECO:0000259" key="5">
    <source>
        <dbReference type="Pfam" id="PF01301"/>
    </source>
</evidence>
<feature type="domain" description="Glycoside hydrolase 35 catalytic" evidence="5">
    <location>
        <begin position="1"/>
        <end position="141"/>
    </location>
</feature>
<dbReference type="EC" id="3.2.1.23" evidence="2"/>
<reference evidence="8" key="2">
    <citation type="submission" date="2021-03" db="UniProtKB">
        <authorList>
            <consortium name="EnsemblPlants"/>
        </authorList>
    </citation>
    <scope>IDENTIFICATION</scope>
</reference>
<keyword evidence="3" id="KW-0406">Ion transport</keyword>
<feature type="region of interest" description="Disordered" evidence="4">
    <location>
        <begin position="502"/>
        <end position="540"/>
    </location>
</feature>
<name>A0A803LK06_CHEQI</name>
<evidence type="ECO:0000313" key="8">
    <source>
        <dbReference type="EnsemblPlants" id="AUR62014303-RA:cds"/>
    </source>
</evidence>
<proteinExistence type="predicted"/>
<dbReference type="Gramene" id="AUR62014303-RA">
    <property type="protein sequence ID" value="AUR62014303-RA:cds"/>
    <property type="gene ID" value="AUR62014303"/>
</dbReference>
<keyword evidence="3" id="KW-0375">Hydrogen ion transport</keyword>
<dbReference type="InterPro" id="IPR017853">
    <property type="entry name" value="GH"/>
</dbReference>
<protein>
    <recommendedName>
        <fullName evidence="2">beta-galactosidase</fullName>
        <ecNumber evidence="2">3.2.1.23</ecNumber>
    </recommendedName>
</protein>
<dbReference type="InterPro" id="IPR031330">
    <property type="entry name" value="Gly_Hdrlase_35_cat"/>
</dbReference>
<evidence type="ECO:0000259" key="6">
    <source>
        <dbReference type="Pfam" id="PF02874"/>
    </source>
</evidence>
<dbReference type="GO" id="GO:0004565">
    <property type="term" value="F:beta-galactosidase activity"/>
    <property type="evidence" value="ECO:0007669"/>
    <property type="project" value="UniProtKB-EC"/>
</dbReference>
<feature type="domain" description="ATPase F1/V1/A1 complex alpha/beta subunit N-terminal" evidence="6">
    <location>
        <begin position="398"/>
        <end position="464"/>
    </location>
</feature>